<organism evidence="5 6">
    <name type="scientific">Parascaris univalens</name>
    <name type="common">Nematode worm</name>
    <dbReference type="NCBI Taxonomy" id="6257"/>
    <lineage>
        <taxon>Eukaryota</taxon>
        <taxon>Metazoa</taxon>
        <taxon>Ecdysozoa</taxon>
        <taxon>Nematoda</taxon>
        <taxon>Chromadorea</taxon>
        <taxon>Rhabditida</taxon>
        <taxon>Spirurina</taxon>
        <taxon>Ascaridomorpha</taxon>
        <taxon>Ascaridoidea</taxon>
        <taxon>Ascarididae</taxon>
        <taxon>Parascaris</taxon>
    </lineage>
</organism>
<feature type="compositionally biased region" description="Basic and acidic residues" evidence="3">
    <location>
        <begin position="567"/>
        <end position="590"/>
    </location>
</feature>
<feature type="compositionally biased region" description="Basic and acidic residues" evidence="3">
    <location>
        <begin position="545"/>
        <end position="558"/>
    </location>
</feature>
<protein>
    <submittedName>
        <fullName evidence="6">Cyclin-like domain-containing protein</fullName>
    </submittedName>
</protein>
<evidence type="ECO:0000259" key="4">
    <source>
        <dbReference type="SMART" id="SM00385"/>
    </source>
</evidence>
<dbReference type="GO" id="GO:0006357">
    <property type="term" value="P:regulation of transcription by RNA polymerase II"/>
    <property type="evidence" value="ECO:0007669"/>
    <property type="project" value="InterPro"/>
</dbReference>
<feature type="compositionally biased region" description="Basic residues" evidence="3">
    <location>
        <begin position="533"/>
        <end position="544"/>
    </location>
</feature>
<proteinExistence type="inferred from homology"/>
<dbReference type="Pfam" id="PF00134">
    <property type="entry name" value="Cyclin_N"/>
    <property type="match status" value="1"/>
</dbReference>
<feature type="compositionally biased region" description="Basic and acidic residues" evidence="3">
    <location>
        <begin position="111"/>
        <end position="128"/>
    </location>
</feature>
<comment type="similarity">
    <text evidence="2">Belongs to the cyclin family.</text>
</comment>
<dbReference type="PANTHER" id="PTHR10026">
    <property type="entry name" value="CYCLIN"/>
    <property type="match status" value="1"/>
</dbReference>
<dbReference type="InterPro" id="IPR036915">
    <property type="entry name" value="Cyclin-like_sf"/>
</dbReference>
<feature type="region of interest" description="Disordered" evidence="3">
    <location>
        <begin position="457"/>
        <end position="612"/>
    </location>
</feature>
<sequence>MWDVMRHRGATRGPRASELSASPPNYRLSSHLCLLSRKVSVALNGFFSSFIWRGAVCAFVVVVSGRCVVASLYESNGMTKNDVLAGVISKASSASTLTDQPHRKAVNANGHPREKGVVDEPPERPTENLKIKPSSFGQRRLYSSINISAEKWLLTLDEKSLAKLENPPSLADGLDRQTEQDLRYLGCEIIQSGAILLRIPQVAAATAQILYQRFYYQRSFVRQHFESTVMACLLLASKIEEAPRRPRDVINVFHRLEHLHGKRTESKKYVPMVLDRNYLDLKNQVIKAERKLLNALGFVVHVRHPHKLIYAYLLALGALDNHELMQKAWSYMNDGLRADIFLRYRPETIACACIYLAARTISKPVALPQQPFPWFEAFDASDRDVKAISLILLKLYTRARAPNWLRLNETLNKIRFGPDSVFAKIRAAESQTQADREMERAKAALEKKKREVARKVLEMQRKESVSKPKSKEGPMREGGDRDRERLRENGRRSASSSSRSRSRSPVEPRKFRSSPSLDRRRRAGSLGRDRGGTHQKHRRHRSRRPKEEKRRARDERRAQKDRRRSRSREERRKVIERDRITNQREREKDVYMALGKRRQESESPEPLAKCKR</sequence>
<evidence type="ECO:0000313" key="5">
    <source>
        <dbReference type="Proteomes" id="UP000887569"/>
    </source>
</evidence>
<feature type="domain" description="Cyclin-like" evidence="4">
    <location>
        <begin position="188"/>
        <end position="294"/>
    </location>
</feature>
<dbReference type="InterPro" id="IPR013763">
    <property type="entry name" value="Cyclin-like_dom"/>
</dbReference>
<feature type="domain" description="Cyclin-like" evidence="4">
    <location>
        <begin position="307"/>
        <end position="394"/>
    </location>
</feature>
<evidence type="ECO:0000256" key="1">
    <source>
        <dbReference type="ARBA" id="ARBA00023127"/>
    </source>
</evidence>
<feature type="region of interest" description="Disordered" evidence="3">
    <location>
        <begin position="1"/>
        <end position="21"/>
    </location>
</feature>
<keyword evidence="5" id="KW-1185">Reference proteome</keyword>
<feature type="region of interest" description="Disordered" evidence="3">
    <location>
        <begin position="95"/>
        <end position="128"/>
    </location>
</feature>
<dbReference type="InterPro" id="IPR043198">
    <property type="entry name" value="Cyclin/Ssn8"/>
</dbReference>
<keyword evidence="1 2" id="KW-0195">Cyclin</keyword>
<dbReference type="Proteomes" id="UP000887569">
    <property type="component" value="Unplaced"/>
</dbReference>
<evidence type="ECO:0000256" key="2">
    <source>
        <dbReference type="RuleBase" id="RU000383"/>
    </source>
</evidence>
<dbReference type="FunFam" id="1.10.472.10:FF:000031">
    <property type="entry name" value="cyclin-L1-1-like isoform X1"/>
    <property type="match status" value="1"/>
</dbReference>
<dbReference type="InterPro" id="IPR006671">
    <property type="entry name" value="Cyclin_N"/>
</dbReference>
<feature type="compositionally biased region" description="Basic and acidic residues" evidence="3">
    <location>
        <begin position="457"/>
        <end position="491"/>
    </location>
</feature>
<dbReference type="CDD" id="cd20533">
    <property type="entry name" value="CYCLIN_CCNL_rpt2"/>
    <property type="match status" value="1"/>
</dbReference>
<evidence type="ECO:0000313" key="6">
    <source>
        <dbReference type="WBParaSite" id="PgR073_g011_t03"/>
    </source>
</evidence>
<dbReference type="SMART" id="SM00385">
    <property type="entry name" value="CYCLIN"/>
    <property type="match status" value="2"/>
</dbReference>
<evidence type="ECO:0000256" key="3">
    <source>
        <dbReference type="SAM" id="MobiDB-lite"/>
    </source>
</evidence>
<reference evidence="6" key="1">
    <citation type="submission" date="2022-11" db="UniProtKB">
        <authorList>
            <consortium name="WormBaseParasite"/>
        </authorList>
    </citation>
    <scope>IDENTIFICATION</scope>
</reference>
<dbReference type="Gene3D" id="1.10.472.10">
    <property type="entry name" value="Cyclin-like"/>
    <property type="match status" value="2"/>
</dbReference>
<accession>A0A915BZJ4</accession>
<dbReference type="PIRSF" id="PIRSF036580">
    <property type="entry name" value="Cyclin_L"/>
    <property type="match status" value="1"/>
</dbReference>
<dbReference type="AlphaFoldDB" id="A0A915BZJ4"/>
<dbReference type="WBParaSite" id="PgR073_g011_t03">
    <property type="protein sequence ID" value="PgR073_g011_t03"/>
    <property type="gene ID" value="PgR073_g011"/>
</dbReference>
<name>A0A915BZJ4_PARUN</name>
<dbReference type="GO" id="GO:0016538">
    <property type="term" value="F:cyclin-dependent protein serine/threonine kinase regulator activity"/>
    <property type="evidence" value="ECO:0007669"/>
    <property type="project" value="InterPro"/>
</dbReference>
<dbReference type="SUPFAM" id="SSF47954">
    <property type="entry name" value="Cyclin-like"/>
    <property type="match status" value="2"/>
</dbReference>